<accession>A0A088RJ62</accession>
<dbReference type="PANTHER" id="PTHR14119">
    <property type="entry name" value="HYDROLASE"/>
    <property type="match status" value="1"/>
</dbReference>
<evidence type="ECO:0000313" key="3">
    <source>
        <dbReference type="EMBL" id="AIN95840.1"/>
    </source>
</evidence>
<dbReference type="Proteomes" id="UP000063063">
    <property type="component" value="Chromosome 8"/>
</dbReference>
<dbReference type="GeneID" id="22572493"/>
<dbReference type="RefSeq" id="XP_010704162.1">
    <property type="nucleotide sequence ID" value="XM_010705860.1"/>
</dbReference>
<evidence type="ECO:0000256" key="1">
    <source>
        <dbReference type="ARBA" id="ARBA00006336"/>
    </source>
</evidence>
<name>A0A088RJ62_LEIPA</name>
<dbReference type="EMBL" id="CP009377">
    <property type="protein sequence ID" value="AIN95840.1"/>
    <property type="molecule type" value="Genomic_DNA"/>
</dbReference>
<dbReference type="SUPFAM" id="SSF52499">
    <property type="entry name" value="Isochorismatase-like hydrolases"/>
    <property type="match status" value="1"/>
</dbReference>
<dbReference type="VEuPathDB" id="TriTrypDB:LPMP_080310"/>
<organism evidence="3 4">
    <name type="scientific">Leishmania panamensis</name>
    <dbReference type="NCBI Taxonomy" id="5679"/>
    <lineage>
        <taxon>Eukaryota</taxon>
        <taxon>Discoba</taxon>
        <taxon>Euglenozoa</taxon>
        <taxon>Kinetoplastea</taxon>
        <taxon>Metakinetoplastina</taxon>
        <taxon>Trypanosomatida</taxon>
        <taxon>Trypanosomatidae</taxon>
        <taxon>Leishmaniinae</taxon>
        <taxon>Leishmania</taxon>
        <taxon>Leishmania guyanensis species complex</taxon>
    </lineage>
</organism>
<sequence>MNEAEDASSLCTSLPPAIVRPNTDVTVPQRGVHSAQLLRKFTECRTLFLCCDMQEKLADKIPGFHETIRVSNNITLFCEMLGPTYCNVIATVQYPKGVGPLYHEIQLPPNTPVFPKMKPSMLVPEALPYLYGDAERGILPVQQAVLWGHETHVCIMQTADELLRRGFRVAITTDGCAAQRRIDHEVALMEMSKWSGLLLTSSIGMYAMIVRADEIFRKPVMKLSLDGGHVFKRPYRRSEDPTRLPQEREREL</sequence>
<dbReference type="KEGG" id="lpan:LPMP_080310"/>
<evidence type="ECO:0000259" key="2">
    <source>
        <dbReference type="Pfam" id="PF00857"/>
    </source>
</evidence>
<proteinExistence type="inferred from homology"/>
<keyword evidence="4" id="KW-1185">Reference proteome</keyword>
<dbReference type="Gene3D" id="3.40.50.850">
    <property type="entry name" value="Isochorismatase-like"/>
    <property type="match status" value="1"/>
</dbReference>
<dbReference type="InterPro" id="IPR000868">
    <property type="entry name" value="Isochorismatase-like_dom"/>
</dbReference>
<dbReference type="eggNOG" id="KOG4044">
    <property type="taxonomic scope" value="Eukaryota"/>
</dbReference>
<gene>
    <name evidence="3" type="ORF">LPMP_080310</name>
</gene>
<protein>
    <submittedName>
        <fullName evidence="3">Isochorismatase-like protein</fullName>
    </submittedName>
</protein>
<reference evidence="3 4" key="1">
    <citation type="journal article" date="2015" name="Sci. Rep.">
        <title>The genome of Leishmania panamensis: insights into genomics of the L. (Viannia) subgenus.</title>
        <authorList>
            <person name="Llanes A."/>
            <person name="Restrepo C.M."/>
            <person name="Vecchio G.D."/>
            <person name="Anguizola F.J."/>
            <person name="Lleonart R."/>
        </authorList>
    </citation>
    <scope>NUCLEOTIDE SEQUENCE [LARGE SCALE GENOMIC DNA]</scope>
    <source>
        <strain evidence="3 4">MHOM/PA/94/PSC-1</strain>
    </source>
</reference>
<comment type="similarity">
    <text evidence="1">Belongs to the isochorismatase family.</text>
</comment>
<dbReference type="InterPro" id="IPR036380">
    <property type="entry name" value="Isochorismatase-like_sf"/>
</dbReference>
<feature type="domain" description="Isochorismatase-like" evidence="2">
    <location>
        <begin position="46"/>
        <end position="193"/>
    </location>
</feature>
<dbReference type="AlphaFoldDB" id="A0A088RJ62"/>
<dbReference type="OrthoDB" id="269496at2759"/>
<dbReference type="VEuPathDB" id="TriTrypDB:LPAL13_080007900"/>
<evidence type="ECO:0000313" key="4">
    <source>
        <dbReference type="Proteomes" id="UP000063063"/>
    </source>
</evidence>
<dbReference type="PANTHER" id="PTHR14119:SF3">
    <property type="entry name" value="ISOCHORISMATASE DOMAIN-CONTAINING PROTEIN 2"/>
    <property type="match status" value="1"/>
</dbReference>
<dbReference type="Pfam" id="PF00857">
    <property type="entry name" value="Isochorismatase"/>
    <property type="match status" value="1"/>
</dbReference>
<dbReference type="InterPro" id="IPR050993">
    <property type="entry name" value="Isochorismatase_domain"/>
</dbReference>